<evidence type="ECO:0000256" key="2">
    <source>
        <dbReference type="ARBA" id="ARBA00007171"/>
    </source>
</evidence>
<organism evidence="8">
    <name type="scientific">Scrofimicrobium appendicitidis</name>
    <dbReference type="NCBI Taxonomy" id="3079930"/>
    <lineage>
        <taxon>Bacteria</taxon>
        <taxon>Bacillati</taxon>
        <taxon>Actinomycetota</taxon>
        <taxon>Actinomycetes</taxon>
        <taxon>Actinomycetales</taxon>
        <taxon>Actinomycetaceae</taxon>
        <taxon>Scrofimicrobium</taxon>
    </lineage>
</organism>
<dbReference type="Gene3D" id="3.90.1310.10">
    <property type="entry name" value="Penicillin-binding protein 2a (Domain 2)"/>
    <property type="match status" value="1"/>
</dbReference>
<feature type="domain" description="Penicillin-binding protein dimerisation" evidence="7">
    <location>
        <begin position="68"/>
        <end position="227"/>
    </location>
</feature>
<dbReference type="GO" id="GO:0008658">
    <property type="term" value="F:penicillin binding"/>
    <property type="evidence" value="ECO:0007669"/>
    <property type="project" value="InterPro"/>
</dbReference>
<dbReference type="Gene3D" id="3.30.450.330">
    <property type="match status" value="1"/>
</dbReference>
<evidence type="ECO:0000259" key="6">
    <source>
        <dbReference type="Pfam" id="PF00905"/>
    </source>
</evidence>
<dbReference type="InterPro" id="IPR012338">
    <property type="entry name" value="Beta-lactam/transpept-like"/>
</dbReference>
<evidence type="ECO:0000256" key="3">
    <source>
        <dbReference type="ARBA" id="ARBA00023136"/>
    </source>
</evidence>
<comment type="subcellular location">
    <subcellularLocation>
        <location evidence="1">Membrane</location>
    </subcellularLocation>
</comment>
<proteinExistence type="inferred from homology"/>
<keyword evidence="5" id="KW-1133">Transmembrane helix</keyword>
<feature type="transmembrane region" description="Helical" evidence="5">
    <location>
        <begin position="27"/>
        <end position="49"/>
    </location>
</feature>
<dbReference type="GO" id="GO:0071555">
    <property type="term" value="P:cell wall organization"/>
    <property type="evidence" value="ECO:0007669"/>
    <property type="project" value="TreeGrafter"/>
</dbReference>
<evidence type="ECO:0000259" key="7">
    <source>
        <dbReference type="Pfam" id="PF03717"/>
    </source>
</evidence>
<dbReference type="SUPFAM" id="SSF56519">
    <property type="entry name" value="Penicillin binding protein dimerisation domain"/>
    <property type="match status" value="1"/>
</dbReference>
<dbReference type="InterPro" id="IPR005311">
    <property type="entry name" value="PBP_dimer"/>
</dbReference>
<dbReference type="Pfam" id="PF00905">
    <property type="entry name" value="Transpeptidase"/>
    <property type="match status" value="1"/>
</dbReference>
<protein>
    <submittedName>
        <fullName evidence="8">Penicillin-binding protein 2</fullName>
    </submittedName>
</protein>
<dbReference type="AlphaFoldDB" id="A0AAU7V5I9"/>
<name>A0AAU7V5I9_9ACTO</name>
<feature type="region of interest" description="Disordered" evidence="4">
    <location>
        <begin position="1"/>
        <end position="21"/>
    </location>
</feature>
<reference evidence="8" key="1">
    <citation type="submission" date="2023-11" db="EMBL/GenBank/DDBJ databases">
        <title>Scrofimicrobium hongkongense sp. nov., isolated from a patient with peritonitis.</title>
        <authorList>
            <person name="Lao H.Y."/>
            <person name="Wong A.Y.P."/>
            <person name="Ng T.L."/>
            <person name="Wong R.Y.L."/>
            <person name="Yau M.C.Y."/>
            <person name="Lam J.Y.W."/>
            <person name="Siu G.K.H."/>
        </authorList>
    </citation>
    <scope>NUCLEOTIDE SEQUENCE</scope>
    <source>
        <strain evidence="8">R131</strain>
    </source>
</reference>
<dbReference type="InterPro" id="IPR050515">
    <property type="entry name" value="Beta-lactam/transpept"/>
</dbReference>
<evidence type="ECO:0000313" key="8">
    <source>
        <dbReference type="EMBL" id="XBW07364.1"/>
    </source>
</evidence>
<dbReference type="GO" id="GO:0005886">
    <property type="term" value="C:plasma membrane"/>
    <property type="evidence" value="ECO:0007669"/>
    <property type="project" value="TreeGrafter"/>
</dbReference>
<dbReference type="InterPro" id="IPR001460">
    <property type="entry name" value="PCN-bd_Tpept"/>
</dbReference>
<dbReference type="Gene3D" id="3.40.710.10">
    <property type="entry name" value="DD-peptidase/beta-lactamase superfamily"/>
    <property type="match status" value="1"/>
</dbReference>
<dbReference type="KEGG" id="sapp:SAC06_06850"/>
<sequence>MKEAPPTVEGQTVPDPRQHKSRQRSRWFGALTVLALTVCAIQLFSIQIIRGPALAEQGRKVRTSATEVSAPRGKIVDASGQTLVDSVETYHIAVNQKNILEWKHRDEDGKLIGQGPADAAEQLAPLLKMDPAELGGMMLGDSTYAYLAKNVDAATFRKIKALGIYGIEWEPVYQRAYPGGNTAASIIGSVDANGLGNSGLELVYDDVLTGIPGEESFEIGPTGEVIPGAKTVSKEARTGGTVHTTIDADLQNSVQEYLDQAVKTYEADWGSVVVLDVATSRVLAMGDSGLQSPAKGPQPSGSVQWVIEPGSVGKILTVATALEQGTVTPDTVFSVPDRYETKDGEVITDIHEHETYQRTVAGIITESSNTGAVQIGETVTDQARHETMSKLGLGKLTGIELPGESPGILAPAEDWLGRSIYTTMFGQGYAMTPLQEAAMMAAIGNGGVWQGPRLVSGTTDANGKFHAEETPEPVQAIQPETAQILLKMMEGVSTDAQIGTGTAAAVEGYRVAIKTGTSELPSGGTVATVAGVLPADKPQLAIAVVLNNPRSGYLSSDSAAPLFHQVASAAVTSLGIPGSTGPVELYPTAP</sequence>
<gene>
    <name evidence="8" type="ORF">SAC06_06850</name>
</gene>
<dbReference type="PANTHER" id="PTHR30627:SF1">
    <property type="entry name" value="PEPTIDOGLYCAN D,D-TRANSPEPTIDASE FTSI"/>
    <property type="match status" value="1"/>
</dbReference>
<dbReference type="Pfam" id="PF03717">
    <property type="entry name" value="PBP_dimer"/>
    <property type="match status" value="1"/>
</dbReference>
<dbReference type="PANTHER" id="PTHR30627">
    <property type="entry name" value="PEPTIDOGLYCAN D,D-TRANSPEPTIDASE"/>
    <property type="match status" value="1"/>
</dbReference>
<feature type="domain" description="Penicillin-binding protein transpeptidase" evidence="6">
    <location>
        <begin position="270"/>
        <end position="566"/>
    </location>
</feature>
<dbReference type="InterPro" id="IPR036138">
    <property type="entry name" value="PBP_dimer_sf"/>
</dbReference>
<keyword evidence="3 5" id="KW-0472">Membrane</keyword>
<dbReference type="SUPFAM" id="SSF56601">
    <property type="entry name" value="beta-lactamase/transpeptidase-like"/>
    <property type="match status" value="1"/>
</dbReference>
<evidence type="ECO:0000256" key="5">
    <source>
        <dbReference type="SAM" id="Phobius"/>
    </source>
</evidence>
<comment type="similarity">
    <text evidence="2">Belongs to the transpeptidase family.</text>
</comment>
<dbReference type="EMBL" id="CP138335">
    <property type="protein sequence ID" value="XBW07364.1"/>
    <property type="molecule type" value="Genomic_DNA"/>
</dbReference>
<dbReference type="RefSeq" id="WP_350257570.1">
    <property type="nucleotide sequence ID" value="NZ_CP138335.1"/>
</dbReference>
<evidence type="ECO:0000256" key="1">
    <source>
        <dbReference type="ARBA" id="ARBA00004370"/>
    </source>
</evidence>
<keyword evidence="5" id="KW-0812">Transmembrane</keyword>
<accession>A0AAU7V5I9</accession>
<evidence type="ECO:0000256" key="4">
    <source>
        <dbReference type="SAM" id="MobiDB-lite"/>
    </source>
</evidence>